<proteinExistence type="inferred from homology"/>
<protein>
    <submittedName>
        <fullName evidence="3">NAD-dependent epimerase/dehydratase family protein</fullName>
    </submittedName>
</protein>
<dbReference type="PANTHER" id="PTHR43000">
    <property type="entry name" value="DTDP-D-GLUCOSE 4,6-DEHYDRATASE-RELATED"/>
    <property type="match status" value="1"/>
</dbReference>
<dbReference type="Proteomes" id="UP001575105">
    <property type="component" value="Unassembled WGS sequence"/>
</dbReference>
<feature type="domain" description="NAD-dependent epimerase/dehydratase" evidence="2">
    <location>
        <begin position="3"/>
        <end position="273"/>
    </location>
</feature>
<dbReference type="InterPro" id="IPR001509">
    <property type="entry name" value="Epimerase_deHydtase"/>
</dbReference>
<dbReference type="CDD" id="cd05258">
    <property type="entry name" value="CDP_TE_SDR_e"/>
    <property type="match status" value="1"/>
</dbReference>
<dbReference type="Gene3D" id="3.40.50.720">
    <property type="entry name" value="NAD(P)-binding Rossmann-like Domain"/>
    <property type="match status" value="1"/>
</dbReference>
<dbReference type="RefSeq" id="WP_425345182.1">
    <property type="nucleotide sequence ID" value="NZ_JBGUBD010000004.1"/>
</dbReference>
<evidence type="ECO:0000313" key="4">
    <source>
        <dbReference type="Proteomes" id="UP001575105"/>
    </source>
</evidence>
<accession>A0ABV4U623</accession>
<name>A0ABV4U623_9BACT</name>
<gene>
    <name evidence="3" type="ORF">ACERK3_08115</name>
</gene>
<comment type="caution">
    <text evidence="3">The sequence shown here is derived from an EMBL/GenBank/DDBJ whole genome shotgun (WGS) entry which is preliminary data.</text>
</comment>
<keyword evidence="4" id="KW-1185">Reference proteome</keyword>
<dbReference type="Pfam" id="PF01370">
    <property type="entry name" value="Epimerase"/>
    <property type="match status" value="1"/>
</dbReference>
<evidence type="ECO:0000256" key="1">
    <source>
        <dbReference type="ARBA" id="ARBA00007637"/>
    </source>
</evidence>
<evidence type="ECO:0000313" key="3">
    <source>
        <dbReference type="EMBL" id="MFA9478259.1"/>
    </source>
</evidence>
<dbReference type="SUPFAM" id="SSF51735">
    <property type="entry name" value="NAD(P)-binding Rossmann-fold domains"/>
    <property type="match status" value="1"/>
</dbReference>
<organism evidence="3 4">
    <name type="scientific">Natronomicrosphaera hydrolytica</name>
    <dbReference type="NCBI Taxonomy" id="3242702"/>
    <lineage>
        <taxon>Bacteria</taxon>
        <taxon>Pseudomonadati</taxon>
        <taxon>Planctomycetota</taxon>
        <taxon>Phycisphaerae</taxon>
        <taxon>Phycisphaerales</taxon>
        <taxon>Phycisphaeraceae</taxon>
        <taxon>Natronomicrosphaera</taxon>
    </lineage>
</organism>
<reference evidence="3 4" key="1">
    <citation type="submission" date="2024-08" db="EMBL/GenBank/DDBJ databases">
        <title>Whole-genome sequencing of halo(alkali)philic microorganisms from hypersaline lakes.</title>
        <authorList>
            <person name="Sorokin D.Y."/>
            <person name="Merkel A.Y."/>
            <person name="Messina E."/>
            <person name="Yakimov M."/>
        </authorList>
    </citation>
    <scope>NUCLEOTIDE SEQUENCE [LARGE SCALE GENOMIC DNA]</scope>
    <source>
        <strain evidence="3 4">AB-hyl4</strain>
    </source>
</reference>
<evidence type="ECO:0000259" key="2">
    <source>
        <dbReference type="Pfam" id="PF01370"/>
    </source>
</evidence>
<comment type="similarity">
    <text evidence="1">Belongs to the NAD(P)-dependent epimerase/dehydratase family.</text>
</comment>
<sequence>MQVLVTGSSGLIGSEAVSFFDAMGFSVTGVDNNMRADFFGPKGDTQWNRQRLEAQCRRFRHLTLDIRDRTAVDQVFKSHRFDIVIHAAAQPSHDLAAKRPFDDFDVNAVGTLNLLEACRRHMPEAVFIFMSTNKVYGDGPNRIAIKEQETRWDFDDPAYTHGIDEAFPIDQCLHSIFGASKVAADVLTQEYGRYFGMNTGVFRGGCLTGPHHSGVELHGFLSYLVATAVAEGEYTVFGYKGKQVRDQIHSYDVINAFWHFAQAPRPGEVYNLGGGKENAASLLECIDLVAEATGRRPKLTYSDEHRIGDHICYYTDLRKFKAHFPGWQLTHTLSQIIEKMTCGAPHTTHSV</sequence>
<dbReference type="EMBL" id="JBGUBD010000004">
    <property type="protein sequence ID" value="MFA9478259.1"/>
    <property type="molecule type" value="Genomic_DNA"/>
</dbReference>
<dbReference type="InterPro" id="IPR036291">
    <property type="entry name" value="NAD(P)-bd_dom_sf"/>
</dbReference>